<feature type="domain" description="Tr-type G" evidence="3">
    <location>
        <begin position="1"/>
        <end position="131"/>
    </location>
</feature>
<reference evidence="4" key="1">
    <citation type="submission" date="2018-05" db="EMBL/GenBank/DDBJ databases">
        <authorList>
            <person name="Lanie J.A."/>
            <person name="Ng W.-L."/>
            <person name="Kazmierczak K.M."/>
            <person name="Andrzejewski T.M."/>
            <person name="Davidsen T.M."/>
            <person name="Wayne K.J."/>
            <person name="Tettelin H."/>
            <person name="Glass J.I."/>
            <person name="Rusch D."/>
            <person name="Podicherti R."/>
            <person name="Tsui H.-C.T."/>
            <person name="Winkler M.E."/>
        </authorList>
    </citation>
    <scope>NUCLEOTIDE SEQUENCE</scope>
</reference>
<keyword evidence="2" id="KW-0342">GTP-binding</keyword>
<evidence type="ECO:0000256" key="2">
    <source>
        <dbReference type="ARBA" id="ARBA00023134"/>
    </source>
</evidence>
<protein>
    <recommendedName>
        <fullName evidence="3">Tr-type G domain-containing protein</fullName>
    </recommendedName>
</protein>
<dbReference type="PROSITE" id="PS51722">
    <property type="entry name" value="G_TR_2"/>
    <property type="match status" value="1"/>
</dbReference>
<dbReference type="InterPro" id="IPR057335">
    <property type="entry name" value="Beta-barrel_SelB"/>
</dbReference>
<accession>A0A381US48</accession>
<dbReference type="GO" id="GO:0003924">
    <property type="term" value="F:GTPase activity"/>
    <property type="evidence" value="ECO:0007669"/>
    <property type="project" value="InterPro"/>
</dbReference>
<dbReference type="SUPFAM" id="SSF52540">
    <property type="entry name" value="P-loop containing nucleoside triphosphate hydrolases"/>
    <property type="match status" value="1"/>
</dbReference>
<organism evidence="4">
    <name type="scientific">marine metagenome</name>
    <dbReference type="NCBI Taxonomy" id="408172"/>
    <lineage>
        <taxon>unclassified sequences</taxon>
        <taxon>metagenomes</taxon>
        <taxon>ecological metagenomes</taxon>
    </lineage>
</organism>
<dbReference type="InterPro" id="IPR009001">
    <property type="entry name" value="Transl_elong_EF1A/Init_IF2_C"/>
</dbReference>
<evidence type="ECO:0000259" key="3">
    <source>
        <dbReference type="PROSITE" id="PS51722"/>
    </source>
</evidence>
<dbReference type="InterPro" id="IPR000795">
    <property type="entry name" value="T_Tr_GTP-bd_dom"/>
</dbReference>
<dbReference type="InterPro" id="IPR009000">
    <property type="entry name" value="Transl_B-barrel_sf"/>
</dbReference>
<dbReference type="Pfam" id="PF25461">
    <property type="entry name" value="Beta-barrel_SelB"/>
    <property type="match status" value="1"/>
</dbReference>
<dbReference type="EMBL" id="UINC01006983">
    <property type="protein sequence ID" value="SVA30774.1"/>
    <property type="molecule type" value="Genomic_DNA"/>
</dbReference>
<dbReference type="InterPro" id="IPR027417">
    <property type="entry name" value="P-loop_NTPase"/>
</dbReference>
<dbReference type="GO" id="GO:0005525">
    <property type="term" value="F:GTP binding"/>
    <property type="evidence" value="ECO:0007669"/>
    <property type="project" value="UniProtKB-KW"/>
</dbReference>
<dbReference type="Gene3D" id="3.40.50.300">
    <property type="entry name" value="P-loop containing nucleotide triphosphate hydrolases"/>
    <property type="match status" value="1"/>
</dbReference>
<name>A0A381US48_9ZZZZ</name>
<dbReference type="PRINTS" id="PR00315">
    <property type="entry name" value="ELONGATNFCT"/>
</dbReference>
<proteinExistence type="predicted"/>
<sequence>MTIDLGFAFLSDEITIIDVPGHEKFIRNMVAGVSAIDAALLTIAADDGIMPQTREHFDILSILGVPAGVVALNKIDLVDDPEWLDLLEEEIREFLAGSFMEGAPIVRVSGETSEGVEQLRSVLLNIADASKERRDRGFFRLFADRAFSMKGFGSVVTGTVTGGLLKSGANVELLPALAHAKVRGLQSHGESVDEVALGDRAAVNLSQIEKGALKRGSQLAEKGFLKPSKVLGISFSLLERTERRVKHQQRVRLHIGTEEVLGRIFFVEEGRKKCEAGETTVALLRLEQEVAAAVDDSFILRFYSPAETI</sequence>
<dbReference type="Pfam" id="PF00009">
    <property type="entry name" value="GTP_EFTU"/>
    <property type="match status" value="1"/>
</dbReference>
<gene>
    <name evidence="4" type="ORF">METZ01_LOCUS83628</name>
</gene>
<feature type="non-terminal residue" evidence="4">
    <location>
        <position position="309"/>
    </location>
</feature>
<dbReference type="SUPFAM" id="SSF50465">
    <property type="entry name" value="EF-Tu/eEF-1alpha/eIF2-gamma C-terminal domain"/>
    <property type="match status" value="1"/>
</dbReference>
<dbReference type="CDD" id="cd15491">
    <property type="entry name" value="selB_III"/>
    <property type="match status" value="1"/>
</dbReference>
<dbReference type="GO" id="GO:0003746">
    <property type="term" value="F:translation elongation factor activity"/>
    <property type="evidence" value="ECO:0007669"/>
    <property type="project" value="TreeGrafter"/>
</dbReference>
<dbReference type="Gene3D" id="2.40.30.10">
    <property type="entry name" value="Translation factors"/>
    <property type="match status" value="1"/>
</dbReference>
<dbReference type="AlphaFoldDB" id="A0A381US48"/>
<evidence type="ECO:0000256" key="1">
    <source>
        <dbReference type="ARBA" id="ARBA00022741"/>
    </source>
</evidence>
<dbReference type="PANTHER" id="PTHR43721">
    <property type="entry name" value="ELONGATION FACTOR TU-RELATED"/>
    <property type="match status" value="1"/>
</dbReference>
<dbReference type="SUPFAM" id="SSF50447">
    <property type="entry name" value="Translation proteins"/>
    <property type="match status" value="1"/>
</dbReference>
<evidence type="ECO:0000313" key="4">
    <source>
        <dbReference type="EMBL" id="SVA30774.1"/>
    </source>
</evidence>
<keyword evidence="1" id="KW-0547">Nucleotide-binding</keyword>
<dbReference type="InterPro" id="IPR050055">
    <property type="entry name" value="EF-Tu_GTPase"/>
</dbReference>
<dbReference type="PANTHER" id="PTHR43721:SF22">
    <property type="entry name" value="ELONGATION FACTOR TU, MITOCHONDRIAL"/>
    <property type="match status" value="1"/>
</dbReference>